<dbReference type="Proteomes" id="UP000001628">
    <property type="component" value="Unassembled WGS sequence"/>
</dbReference>
<dbReference type="PANTHER" id="PTHR43690:SF18">
    <property type="entry name" value="INSULIN-DEGRADING ENZYME-RELATED"/>
    <property type="match status" value="1"/>
</dbReference>
<evidence type="ECO:0000313" key="12">
    <source>
        <dbReference type="Proteomes" id="UP000001628"/>
    </source>
</evidence>
<evidence type="ECO:0000256" key="3">
    <source>
        <dbReference type="ARBA" id="ARBA00022723"/>
    </source>
</evidence>
<feature type="region of interest" description="Disordered" evidence="7">
    <location>
        <begin position="767"/>
        <end position="806"/>
    </location>
</feature>
<dbReference type="InterPro" id="IPR054734">
    <property type="entry name" value="PqqF-like_C_4"/>
</dbReference>
<evidence type="ECO:0000256" key="1">
    <source>
        <dbReference type="ARBA" id="ARBA00007261"/>
    </source>
</evidence>
<dbReference type="GO" id="GO:0043171">
    <property type="term" value="P:peptide catabolic process"/>
    <property type="evidence" value="ECO:0007669"/>
    <property type="project" value="TreeGrafter"/>
</dbReference>
<feature type="compositionally biased region" description="Low complexity" evidence="7">
    <location>
        <begin position="784"/>
        <end position="793"/>
    </location>
</feature>
<dbReference type="GO" id="GO:0005739">
    <property type="term" value="C:mitochondrion"/>
    <property type="evidence" value="ECO:0007669"/>
    <property type="project" value="TreeGrafter"/>
</dbReference>
<dbReference type="FunCoup" id="C1GIG7">
    <property type="interactions" value="964"/>
</dbReference>
<keyword evidence="2" id="KW-0645">Protease</keyword>
<dbReference type="GeneID" id="22585630"/>
<dbReference type="GO" id="GO:0005829">
    <property type="term" value="C:cytosol"/>
    <property type="evidence" value="ECO:0007669"/>
    <property type="project" value="TreeGrafter"/>
</dbReference>
<evidence type="ECO:0000256" key="7">
    <source>
        <dbReference type="SAM" id="MobiDB-lite"/>
    </source>
</evidence>
<dbReference type="InterPro" id="IPR050626">
    <property type="entry name" value="Peptidase_M16"/>
</dbReference>
<dbReference type="HOGENOM" id="CLU_004639_1_2_1"/>
<sequence>MAPVERIAENLEKPVVYDRLYCVIRLPNELDAFLVHDPNSDKASASVNINVGNFSDDDDLPGIAHAVEHALFMGTKSTQKRMPTTSTSKLMLATLNAYAAMTEMNCYFEVAATSTSPKSTQSTTPLMLAPPPKNKKNLQTDSCRLLQLNKSLSNPKHLYHHFSTGNLQTLRDGPQSHGVDLVVLEQESLDELESWVAELFADVENKNLLKLQWDDDLESILAYIRAKEWAHELSAGSMAVCWGSAFFTVSVCLPEDSLANYYEVVKVIFNPVLNSICRTKNEFVLTRLDVEKKDIIEPAKRPTMIRNDDMVRVWFKKDDTFWVPKGLIEITLQSPFVYASPGSNVSSRLFCELVRDSLSDYSYDAELAGLDYNLSTSVFGLEISVSGYNDKMAVLFEKVLLSMRDLKVKPDRFWTVKERMSKAFWNAEYQLPCYQVGNFTRYLTAEKAWRNEQLAAELEHIEADDVASFFPQLLRQTHLEILGHERAHYLNSQWHVQRNIIIPPGSNYIFENMLKDPANVNNCIEYYLFVGSIADPLLRAKSLLFSQLTSEPAFNQLRTQEQLGYVVWSSARFAATTLGYCVTIQSDKTNEYLESRIDAFLSQFAAALGSIIINKQLEKLTNLNSETSHYWSHIGSGYFDFVQHEKDVETLTKPQMVEFYRRYIDPESSTRSKLSIHMNAQSSAHKATPEQKTQLVDKFRNILASTETQFDSDKLKTSFDDVEISCKAKDAIASQIKTFLESEVKSSPSQVDNIVGPVTDELDDLLQTISGKPSPSDGKKGGHQQRQQQLHHQSCSKDADIYYQRS</sequence>
<evidence type="ECO:0000259" key="8">
    <source>
        <dbReference type="Pfam" id="PF00675"/>
    </source>
</evidence>
<dbReference type="VEuPathDB" id="FungiDB:PADG_07053"/>
<gene>
    <name evidence="11" type="ORF">PADG_07053</name>
</gene>
<dbReference type="STRING" id="502780.C1GIG7"/>
<dbReference type="Pfam" id="PF00675">
    <property type="entry name" value="Peptidase_M16"/>
    <property type="match status" value="1"/>
</dbReference>
<dbReference type="eggNOG" id="KOG0959">
    <property type="taxonomic scope" value="Eukaryota"/>
</dbReference>
<keyword evidence="5" id="KW-0862">Zinc</keyword>
<feature type="domain" description="Coenzyme PQQ synthesis protein F-like C-terminal lobe" evidence="10">
    <location>
        <begin position="544"/>
        <end position="611"/>
    </location>
</feature>
<comment type="similarity">
    <text evidence="1">Belongs to the peptidase M16 family.</text>
</comment>
<evidence type="ECO:0000256" key="5">
    <source>
        <dbReference type="ARBA" id="ARBA00022833"/>
    </source>
</evidence>
<dbReference type="RefSeq" id="XP_010762390.1">
    <property type="nucleotide sequence ID" value="XM_010764088.1"/>
</dbReference>
<dbReference type="KEGG" id="pbn:PADG_07053"/>
<evidence type="ECO:0000256" key="2">
    <source>
        <dbReference type="ARBA" id="ARBA00022670"/>
    </source>
</evidence>
<dbReference type="GO" id="GO:0046872">
    <property type="term" value="F:metal ion binding"/>
    <property type="evidence" value="ECO:0007669"/>
    <property type="project" value="UniProtKB-KW"/>
</dbReference>
<name>C1GIG7_PARBD</name>
<accession>C1GIG7</accession>
<dbReference type="InParanoid" id="C1GIG7"/>
<dbReference type="FunFam" id="3.30.830.10:FF:000003">
    <property type="entry name" value="Insulin-degrading enzyme"/>
    <property type="match status" value="1"/>
</dbReference>
<reference evidence="11 12" key="1">
    <citation type="journal article" date="2011" name="PLoS Genet.">
        <title>Comparative genomic analysis of human fungal pathogens causing paracoccidioidomycosis.</title>
        <authorList>
            <person name="Desjardins C.A."/>
            <person name="Champion M.D."/>
            <person name="Holder J.W."/>
            <person name="Muszewska A."/>
            <person name="Goldberg J."/>
            <person name="Bailao A.M."/>
            <person name="Brigido M.M."/>
            <person name="Ferreira M.E."/>
            <person name="Garcia A.M."/>
            <person name="Grynberg M."/>
            <person name="Gujja S."/>
            <person name="Heiman D.I."/>
            <person name="Henn M.R."/>
            <person name="Kodira C.D."/>
            <person name="Leon-Narvaez H."/>
            <person name="Longo L.V."/>
            <person name="Ma L.J."/>
            <person name="Malavazi I."/>
            <person name="Matsuo A.L."/>
            <person name="Morais F.V."/>
            <person name="Pereira M."/>
            <person name="Rodriguez-Brito S."/>
            <person name="Sakthikumar S."/>
            <person name="Salem-Izacc S.M."/>
            <person name="Sykes S.M."/>
            <person name="Teixeira M.M."/>
            <person name="Vallejo M.C."/>
            <person name="Walter M.E."/>
            <person name="Yandava C."/>
            <person name="Young S."/>
            <person name="Zeng Q."/>
            <person name="Zucker J."/>
            <person name="Felipe M.S."/>
            <person name="Goldman G.H."/>
            <person name="Haas B.J."/>
            <person name="McEwen J.G."/>
            <person name="Nino-Vega G."/>
            <person name="Puccia R."/>
            <person name="San-Blas G."/>
            <person name="Soares C.M."/>
            <person name="Birren B.W."/>
            <person name="Cuomo C.A."/>
        </authorList>
    </citation>
    <scope>NUCLEOTIDE SEQUENCE [LARGE SCALE GENOMIC DNA]</scope>
    <source>
        <strain evidence="11 12">Pb18</strain>
    </source>
</reference>
<dbReference type="GO" id="GO:0004222">
    <property type="term" value="F:metalloendopeptidase activity"/>
    <property type="evidence" value="ECO:0007669"/>
    <property type="project" value="TreeGrafter"/>
</dbReference>
<dbReference type="OrthoDB" id="952271at2759"/>
<protein>
    <recommendedName>
        <fullName evidence="13">Peptidase M16 N-terminal domain-containing protein</fullName>
    </recommendedName>
</protein>
<dbReference type="PANTHER" id="PTHR43690">
    <property type="entry name" value="NARDILYSIN"/>
    <property type="match status" value="1"/>
</dbReference>
<dbReference type="InterPro" id="IPR032632">
    <property type="entry name" value="Peptidase_M16_M"/>
</dbReference>
<dbReference type="Gene3D" id="3.30.830.10">
    <property type="entry name" value="Metalloenzyme, LuxS/M16 peptidase-like"/>
    <property type="match status" value="5"/>
</dbReference>
<keyword evidence="3" id="KW-0479">Metal-binding</keyword>
<keyword evidence="6" id="KW-0482">Metalloprotease</keyword>
<dbReference type="InterPro" id="IPR011765">
    <property type="entry name" value="Pept_M16_N"/>
</dbReference>
<proteinExistence type="inferred from homology"/>
<dbReference type="GO" id="GO:0051603">
    <property type="term" value="P:proteolysis involved in protein catabolic process"/>
    <property type="evidence" value="ECO:0007669"/>
    <property type="project" value="TreeGrafter"/>
</dbReference>
<dbReference type="InterPro" id="IPR011249">
    <property type="entry name" value="Metalloenz_LuxS/M16"/>
</dbReference>
<feature type="domain" description="Peptidase M16 middle/third" evidence="9">
    <location>
        <begin position="280"/>
        <end position="456"/>
    </location>
</feature>
<dbReference type="Pfam" id="PF16187">
    <property type="entry name" value="Peptidase_M16_M"/>
    <property type="match status" value="1"/>
</dbReference>
<evidence type="ECO:0008006" key="13">
    <source>
        <dbReference type="Google" id="ProtNLM"/>
    </source>
</evidence>
<evidence type="ECO:0000313" key="11">
    <source>
        <dbReference type="EMBL" id="EEH42233.2"/>
    </source>
</evidence>
<dbReference type="EMBL" id="KN275966">
    <property type="protein sequence ID" value="EEH42233.2"/>
    <property type="molecule type" value="Genomic_DNA"/>
</dbReference>
<evidence type="ECO:0000256" key="4">
    <source>
        <dbReference type="ARBA" id="ARBA00022801"/>
    </source>
</evidence>
<keyword evidence="12" id="KW-1185">Reference proteome</keyword>
<evidence type="ECO:0000256" key="6">
    <source>
        <dbReference type="ARBA" id="ARBA00023049"/>
    </source>
</evidence>
<dbReference type="Pfam" id="PF22456">
    <property type="entry name" value="PqqF-like_C_4"/>
    <property type="match status" value="1"/>
</dbReference>
<organism evidence="11 12">
    <name type="scientific">Paracoccidioides brasiliensis (strain Pb18)</name>
    <dbReference type="NCBI Taxonomy" id="502780"/>
    <lineage>
        <taxon>Eukaryota</taxon>
        <taxon>Fungi</taxon>
        <taxon>Dikarya</taxon>
        <taxon>Ascomycota</taxon>
        <taxon>Pezizomycotina</taxon>
        <taxon>Eurotiomycetes</taxon>
        <taxon>Eurotiomycetidae</taxon>
        <taxon>Onygenales</taxon>
        <taxon>Ajellomycetaceae</taxon>
        <taxon>Paracoccidioides</taxon>
    </lineage>
</organism>
<feature type="domain" description="Peptidase M16 N-terminal" evidence="8">
    <location>
        <begin position="34"/>
        <end position="114"/>
    </location>
</feature>
<evidence type="ECO:0000259" key="10">
    <source>
        <dbReference type="Pfam" id="PF22456"/>
    </source>
</evidence>
<dbReference type="SUPFAM" id="SSF63411">
    <property type="entry name" value="LuxS/MPP-like metallohydrolase"/>
    <property type="match status" value="4"/>
</dbReference>
<evidence type="ECO:0000259" key="9">
    <source>
        <dbReference type="Pfam" id="PF16187"/>
    </source>
</evidence>
<dbReference type="AlphaFoldDB" id="C1GIG7"/>
<keyword evidence="4" id="KW-0378">Hydrolase</keyword>